<sequence>MYSVILSVLKKGARAPTRALLGATRNSSSVHSNDPVIIEREKQKSLAKSRYQTSAPIDNAEGWNEFLATHSELAVKADRHTVSSTADLQEKTVLHICSARQEDGDFSAQDAKAALGENGRSIDRAGK</sequence>
<comment type="caution">
    <text evidence="1">The sequence shown here is derived from an EMBL/GenBank/DDBJ whole genome shotgun (WGS) entry which is preliminary data.</text>
</comment>
<proteinExistence type="predicted"/>
<keyword evidence="2" id="KW-1185">Reference proteome</keyword>
<name>A0A9P7VJD8_9AGAR</name>
<dbReference type="OrthoDB" id="529205at2759"/>
<evidence type="ECO:0000313" key="1">
    <source>
        <dbReference type="EMBL" id="KAG7441435.1"/>
    </source>
</evidence>
<dbReference type="Proteomes" id="UP000812287">
    <property type="component" value="Unassembled WGS sequence"/>
</dbReference>
<dbReference type="EMBL" id="MU250560">
    <property type="protein sequence ID" value="KAG7441435.1"/>
    <property type="molecule type" value="Genomic_DNA"/>
</dbReference>
<evidence type="ECO:0000313" key="2">
    <source>
        <dbReference type="Proteomes" id="UP000812287"/>
    </source>
</evidence>
<accession>A0A9P7VJD8</accession>
<gene>
    <name evidence="1" type="ORF">BT62DRAFT_1080166</name>
</gene>
<dbReference type="AlphaFoldDB" id="A0A9P7VJD8"/>
<reference evidence="1" key="1">
    <citation type="submission" date="2020-11" db="EMBL/GenBank/DDBJ databases">
        <title>Adaptations for nitrogen fixation in a non-lichenized fungal sporocarp promotes dispersal by wood-feeding termites.</title>
        <authorList>
            <consortium name="DOE Joint Genome Institute"/>
            <person name="Koch R.A."/>
            <person name="Yoon G."/>
            <person name="Arayal U."/>
            <person name="Lail K."/>
            <person name="Amirebrahimi M."/>
            <person name="Labutti K."/>
            <person name="Lipzen A."/>
            <person name="Riley R."/>
            <person name="Barry K."/>
            <person name="Henrissat B."/>
            <person name="Grigoriev I.V."/>
            <person name="Herr J.R."/>
            <person name="Aime M.C."/>
        </authorList>
    </citation>
    <scope>NUCLEOTIDE SEQUENCE</scope>
    <source>
        <strain evidence="1">MCA 3950</strain>
    </source>
</reference>
<organism evidence="1 2">
    <name type="scientific">Guyanagaster necrorhizus</name>
    <dbReference type="NCBI Taxonomy" id="856835"/>
    <lineage>
        <taxon>Eukaryota</taxon>
        <taxon>Fungi</taxon>
        <taxon>Dikarya</taxon>
        <taxon>Basidiomycota</taxon>
        <taxon>Agaricomycotina</taxon>
        <taxon>Agaricomycetes</taxon>
        <taxon>Agaricomycetidae</taxon>
        <taxon>Agaricales</taxon>
        <taxon>Marasmiineae</taxon>
        <taxon>Physalacriaceae</taxon>
        <taxon>Guyanagaster</taxon>
    </lineage>
</organism>
<dbReference type="GeneID" id="66101852"/>
<dbReference type="RefSeq" id="XP_043034935.1">
    <property type="nucleotide sequence ID" value="XM_043179558.1"/>
</dbReference>
<protein>
    <submittedName>
        <fullName evidence="1">Uncharacterized protein</fullName>
    </submittedName>
</protein>